<evidence type="ECO:0000313" key="2">
    <source>
        <dbReference type="Proteomes" id="UP000814140"/>
    </source>
</evidence>
<protein>
    <submittedName>
        <fullName evidence="1">Uncharacterized protein</fullName>
    </submittedName>
</protein>
<dbReference type="Proteomes" id="UP000814140">
    <property type="component" value="Unassembled WGS sequence"/>
</dbReference>
<organism evidence="1 2">
    <name type="scientific">Artomyces pyxidatus</name>
    <dbReference type="NCBI Taxonomy" id="48021"/>
    <lineage>
        <taxon>Eukaryota</taxon>
        <taxon>Fungi</taxon>
        <taxon>Dikarya</taxon>
        <taxon>Basidiomycota</taxon>
        <taxon>Agaricomycotina</taxon>
        <taxon>Agaricomycetes</taxon>
        <taxon>Russulales</taxon>
        <taxon>Auriscalpiaceae</taxon>
        <taxon>Artomyces</taxon>
    </lineage>
</organism>
<reference evidence="1" key="1">
    <citation type="submission" date="2021-03" db="EMBL/GenBank/DDBJ databases">
        <authorList>
            <consortium name="DOE Joint Genome Institute"/>
            <person name="Ahrendt S."/>
            <person name="Looney B.P."/>
            <person name="Miyauchi S."/>
            <person name="Morin E."/>
            <person name="Drula E."/>
            <person name="Courty P.E."/>
            <person name="Chicoki N."/>
            <person name="Fauchery L."/>
            <person name="Kohler A."/>
            <person name="Kuo A."/>
            <person name="Labutti K."/>
            <person name="Pangilinan J."/>
            <person name="Lipzen A."/>
            <person name="Riley R."/>
            <person name="Andreopoulos W."/>
            <person name="He G."/>
            <person name="Johnson J."/>
            <person name="Barry K.W."/>
            <person name="Grigoriev I.V."/>
            <person name="Nagy L."/>
            <person name="Hibbett D."/>
            <person name="Henrissat B."/>
            <person name="Matheny P.B."/>
            <person name="Labbe J."/>
            <person name="Martin F."/>
        </authorList>
    </citation>
    <scope>NUCLEOTIDE SEQUENCE</scope>
    <source>
        <strain evidence="1">HHB10654</strain>
    </source>
</reference>
<name>A0ACB8TAJ3_9AGAM</name>
<proteinExistence type="predicted"/>
<reference evidence="1" key="2">
    <citation type="journal article" date="2022" name="New Phytol.">
        <title>Evolutionary transition to the ectomycorrhizal habit in the genomes of a hyperdiverse lineage of mushroom-forming fungi.</title>
        <authorList>
            <person name="Looney B."/>
            <person name="Miyauchi S."/>
            <person name="Morin E."/>
            <person name="Drula E."/>
            <person name="Courty P.E."/>
            <person name="Kohler A."/>
            <person name="Kuo A."/>
            <person name="LaButti K."/>
            <person name="Pangilinan J."/>
            <person name="Lipzen A."/>
            <person name="Riley R."/>
            <person name="Andreopoulos W."/>
            <person name="He G."/>
            <person name="Johnson J."/>
            <person name="Nolan M."/>
            <person name="Tritt A."/>
            <person name="Barry K.W."/>
            <person name="Grigoriev I.V."/>
            <person name="Nagy L.G."/>
            <person name="Hibbett D."/>
            <person name="Henrissat B."/>
            <person name="Matheny P.B."/>
            <person name="Labbe J."/>
            <person name="Martin F.M."/>
        </authorList>
    </citation>
    <scope>NUCLEOTIDE SEQUENCE</scope>
    <source>
        <strain evidence="1">HHB10654</strain>
    </source>
</reference>
<sequence>MRQLRQPCFQEPHASALLLLPCFFNRGVLHLVALLDFVILRNVPPAAQGGTIARSEHQRRNASFYFCSGINDPWFKILSAKSLVVFDATWIKKCVREQFRVPIAPYALDEHCEASGPSHAQGRSSMPKSVVISDPCALSKRGTLPHGKRRIDDLSSPEPADRPQKRARRQLQDLVSEVAPETDLLKPPASPRKPLICASQPSKLSVNSIKHLDLSAELSRMRQKYRPRSSTQATRVLQPIASPVSRLIEPRPSKLIGSLASKALDGLAAAPKDSWDLAASYLTAPFQQAPGLRRVPVDVMLDALAGVAIADTCIFEPGKRHLGEDFHLLALRRSPGQAL</sequence>
<dbReference type="EMBL" id="MU277195">
    <property type="protein sequence ID" value="KAI0065519.1"/>
    <property type="molecule type" value="Genomic_DNA"/>
</dbReference>
<keyword evidence="2" id="KW-1185">Reference proteome</keyword>
<gene>
    <name evidence="1" type="ORF">BV25DRAFT_1703497</name>
</gene>
<evidence type="ECO:0000313" key="1">
    <source>
        <dbReference type="EMBL" id="KAI0065519.1"/>
    </source>
</evidence>
<comment type="caution">
    <text evidence="1">The sequence shown here is derived from an EMBL/GenBank/DDBJ whole genome shotgun (WGS) entry which is preliminary data.</text>
</comment>
<accession>A0ACB8TAJ3</accession>